<dbReference type="Proteomes" id="UP001469553">
    <property type="component" value="Unassembled WGS sequence"/>
</dbReference>
<evidence type="ECO:0000313" key="3">
    <source>
        <dbReference type="Proteomes" id="UP001469553"/>
    </source>
</evidence>
<name>A0ABV0XYZ0_9TELE</name>
<protein>
    <submittedName>
        <fullName evidence="2">Uncharacterized protein</fullName>
    </submittedName>
</protein>
<evidence type="ECO:0000313" key="2">
    <source>
        <dbReference type="EMBL" id="MEQ2286671.1"/>
    </source>
</evidence>
<keyword evidence="1" id="KW-0472">Membrane</keyword>
<proteinExistence type="predicted"/>
<dbReference type="EMBL" id="JAHRIP010019020">
    <property type="protein sequence ID" value="MEQ2286671.1"/>
    <property type="molecule type" value="Genomic_DNA"/>
</dbReference>
<keyword evidence="1" id="KW-1133">Transmembrane helix</keyword>
<reference evidence="2 3" key="1">
    <citation type="submission" date="2021-06" db="EMBL/GenBank/DDBJ databases">
        <authorList>
            <person name="Palmer J.M."/>
        </authorList>
    </citation>
    <scope>NUCLEOTIDE SEQUENCE [LARGE SCALE GENOMIC DNA]</scope>
    <source>
        <strain evidence="2 3">AS_MEX2019</strain>
        <tissue evidence="2">Muscle</tissue>
    </source>
</reference>
<organism evidence="2 3">
    <name type="scientific">Ameca splendens</name>
    <dbReference type="NCBI Taxonomy" id="208324"/>
    <lineage>
        <taxon>Eukaryota</taxon>
        <taxon>Metazoa</taxon>
        <taxon>Chordata</taxon>
        <taxon>Craniata</taxon>
        <taxon>Vertebrata</taxon>
        <taxon>Euteleostomi</taxon>
        <taxon>Actinopterygii</taxon>
        <taxon>Neopterygii</taxon>
        <taxon>Teleostei</taxon>
        <taxon>Neoteleostei</taxon>
        <taxon>Acanthomorphata</taxon>
        <taxon>Ovalentaria</taxon>
        <taxon>Atherinomorphae</taxon>
        <taxon>Cyprinodontiformes</taxon>
        <taxon>Goodeidae</taxon>
        <taxon>Ameca</taxon>
    </lineage>
</organism>
<accession>A0ABV0XYZ0</accession>
<feature type="transmembrane region" description="Helical" evidence="1">
    <location>
        <begin position="6"/>
        <end position="26"/>
    </location>
</feature>
<sequence length="109" mass="12411">MQYNFFANPCSGTVGLLFSSFIHVWLNCVSKRAGIIPICFVARCLPVFWCCKSSDGAHLARRKAPWRAALKDSAYYEKNSVRRNREIMSTTSPGNLRTIQMEAPIFFDQ</sequence>
<evidence type="ECO:0000256" key="1">
    <source>
        <dbReference type="SAM" id="Phobius"/>
    </source>
</evidence>
<keyword evidence="1" id="KW-0812">Transmembrane</keyword>
<keyword evidence="3" id="KW-1185">Reference proteome</keyword>
<gene>
    <name evidence="2" type="ORF">AMECASPLE_004830</name>
</gene>
<comment type="caution">
    <text evidence="2">The sequence shown here is derived from an EMBL/GenBank/DDBJ whole genome shotgun (WGS) entry which is preliminary data.</text>
</comment>